<dbReference type="EMBL" id="LN899821">
    <property type="protein sequence ID" value="CUV18867.1"/>
    <property type="molecule type" value="Genomic_DNA"/>
</dbReference>
<gene>
    <name evidence="2" type="ORF">PSS4_v1_760016</name>
</gene>
<dbReference type="AlphaFoldDB" id="A0A0S4U9G3"/>
<feature type="compositionally biased region" description="Polar residues" evidence="1">
    <location>
        <begin position="120"/>
        <end position="141"/>
    </location>
</feature>
<accession>A0A0S4U9G3</accession>
<name>A0A0S4U9G3_RALSL</name>
<feature type="region of interest" description="Disordered" evidence="1">
    <location>
        <begin position="1"/>
        <end position="51"/>
    </location>
</feature>
<sequence length="161" mass="17371">MANMAWLFSPSGRTPGPRTQSAAPSGRFSLRSHLGRRRCQRRGPAEGRPLSRILTAPEWELPKIRRPLRSRVSATDPPPGDLAKVGAPPRRHAGIPCGTPAARQFGHSLDSGRQKHNRGTSHNDASALQPAQPTQAHGSETGQCIECLPTLPITRVNSNNS</sequence>
<evidence type="ECO:0000313" key="2">
    <source>
        <dbReference type="EMBL" id="CUV18867.1"/>
    </source>
</evidence>
<feature type="region of interest" description="Disordered" evidence="1">
    <location>
        <begin position="66"/>
        <end position="141"/>
    </location>
</feature>
<protein>
    <submittedName>
        <fullName evidence="2">Uncharacterized protein</fullName>
    </submittedName>
</protein>
<proteinExistence type="predicted"/>
<reference evidence="2" key="1">
    <citation type="submission" date="2015-10" db="EMBL/GenBank/DDBJ databases">
        <authorList>
            <person name="Gilbert D.G."/>
        </authorList>
    </citation>
    <scope>NUCLEOTIDE SEQUENCE</scope>
    <source>
        <strain evidence="2">Phyl III-seqv23</strain>
    </source>
</reference>
<organism evidence="2">
    <name type="scientific">Ralstonia solanacearum</name>
    <name type="common">Pseudomonas solanacearum</name>
    <dbReference type="NCBI Taxonomy" id="305"/>
    <lineage>
        <taxon>Bacteria</taxon>
        <taxon>Pseudomonadati</taxon>
        <taxon>Pseudomonadota</taxon>
        <taxon>Betaproteobacteria</taxon>
        <taxon>Burkholderiales</taxon>
        <taxon>Burkholderiaceae</taxon>
        <taxon>Ralstonia</taxon>
        <taxon>Ralstonia solanacearum species complex</taxon>
    </lineage>
</organism>
<evidence type="ECO:0000256" key="1">
    <source>
        <dbReference type="SAM" id="MobiDB-lite"/>
    </source>
</evidence>